<comment type="subcellular location">
    <subcellularLocation>
        <location evidence="1 13">Cytoplasm</location>
    </subcellularLocation>
</comment>
<dbReference type="Gene3D" id="3.30.1300.10">
    <property type="entry name" value="Pantoate-beta-alanine ligase, C-terminal domain"/>
    <property type="match status" value="1"/>
</dbReference>
<evidence type="ECO:0000256" key="12">
    <source>
        <dbReference type="ARBA" id="ARBA00055042"/>
    </source>
</evidence>
<evidence type="ECO:0000313" key="15">
    <source>
        <dbReference type="Proteomes" id="UP000245137"/>
    </source>
</evidence>
<protein>
    <recommendedName>
        <fullName evidence="5 13">Pantothenate synthetase</fullName>
        <shortName evidence="13">PS</shortName>
        <ecNumber evidence="4 13">6.3.2.1</ecNumber>
    </recommendedName>
    <alternativeName>
        <fullName evidence="13">Pantoate--beta-alanine ligase</fullName>
    </alternativeName>
    <alternativeName>
        <fullName evidence="13">Pantoate-activating enzyme</fullName>
    </alternativeName>
</protein>
<accession>A0A2U1SMK8</accession>
<feature type="binding site" evidence="13">
    <location>
        <position position="159"/>
    </location>
    <ligand>
        <name>(R)-pantoate</name>
        <dbReference type="ChEBI" id="CHEBI:15980"/>
    </ligand>
</feature>
<dbReference type="GO" id="GO:0015940">
    <property type="term" value="P:pantothenate biosynthetic process"/>
    <property type="evidence" value="ECO:0007669"/>
    <property type="project" value="UniProtKB-UniRule"/>
</dbReference>
<dbReference type="PANTHER" id="PTHR21299">
    <property type="entry name" value="CYTIDYLATE KINASE/PANTOATE-BETA-ALANINE LIGASE"/>
    <property type="match status" value="1"/>
</dbReference>
<comment type="catalytic activity">
    <reaction evidence="11 13">
        <text>(R)-pantoate + beta-alanine + ATP = (R)-pantothenate + AMP + diphosphate + H(+)</text>
        <dbReference type="Rhea" id="RHEA:10912"/>
        <dbReference type="ChEBI" id="CHEBI:15378"/>
        <dbReference type="ChEBI" id="CHEBI:15980"/>
        <dbReference type="ChEBI" id="CHEBI:29032"/>
        <dbReference type="ChEBI" id="CHEBI:30616"/>
        <dbReference type="ChEBI" id="CHEBI:33019"/>
        <dbReference type="ChEBI" id="CHEBI:57966"/>
        <dbReference type="ChEBI" id="CHEBI:456215"/>
        <dbReference type="EC" id="6.3.2.1"/>
    </reaction>
</comment>
<comment type="similarity">
    <text evidence="3 13">Belongs to the pantothenate synthetase family.</text>
</comment>
<dbReference type="CDD" id="cd00560">
    <property type="entry name" value="PanC"/>
    <property type="match status" value="1"/>
</dbReference>
<evidence type="ECO:0000256" key="8">
    <source>
        <dbReference type="ARBA" id="ARBA00022655"/>
    </source>
</evidence>
<dbReference type="UniPathway" id="UPA00028">
    <property type="reaction ID" value="UER00005"/>
</dbReference>
<dbReference type="InterPro" id="IPR014729">
    <property type="entry name" value="Rossmann-like_a/b/a_fold"/>
</dbReference>
<dbReference type="InterPro" id="IPR042176">
    <property type="entry name" value="Pantoate_ligase_C"/>
</dbReference>
<dbReference type="EC" id="6.3.2.1" evidence="4 13"/>
<feature type="active site" description="Proton donor" evidence="13">
    <location>
        <position position="42"/>
    </location>
</feature>
<dbReference type="PANTHER" id="PTHR21299:SF1">
    <property type="entry name" value="PANTOATE--BETA-ALANINE LIGASE"/>
    <property type="match status" value="1"/>
</dbReference>
<evidence type="ECO:0000256" key="2">
    <source>
        <dbReference type="ARBA" id="ARBA00004990"/>
    </source>
</evidence>
<keyword evidence="9 13" id="KW-0547">Nucleotide-binding</keyword>
<comment type="miscellaneous">
    <text evidence="13">The reaction proceeds by a bi uni uni bi ping pong mechanism.</text>
</comment>
<dbReference type="GO" id="GO:0004592">
    <property type="term" value="F:pantoate-beta-alanine ligase activity"/>
    <property type="evidence" value="ECO:0007669"/>
    <property type="project" value="UniProtKB-UniRule"/>
</dbReference>
<evidence type="ECO:0000256" key="4">
    <source>
        <dbReference type="ARBA" id="ARBA00012219"/>
    </source>
</evidence>
<dbReference type="Pfam" id="PF02569">
    <property type="entry name" value="Pantoate_ligase"/>
    <property type="match status" value="1"/>
</dbReference>
<organism evidence="14 15">
    <name type="scientific">Methylosinus sporium</name>
    <dbReference type="NCBI Taxonomy" id="428"/>
    <lineage>
        <taxon>Bacteria</taxon>
        <taxon>Pseudomonadati</taxon>
        <taxon>Pseudomonadota</taxon>
        <taxon>Alphaproteobacteria</taxon>
        <taxon>Hyphomicrobiales</taxon>
        <taxon>Methylocystaceae</taxon>
        <taxon>Methylosinus</taxon>
    </lineage>
</organism>
<proteinExistence type="inferred from homology"/>
<dbReference type="RefSeq" id="WP_108918244.1">
    <property type="nucleotide sequence ID" value="NZ_BGJY01000013.1"/>
</dbReference>
<feature type="binding site" evidence="13">
    <location>
        <position position="66"/>
    </location>
    <ligand>
        <name>(R)-pantoate</name>
        <dbReference type="ChEBI" id="CHEBI:15980"/>
    </ligand>
</feature>
<evidence type="ECO:0000256" key="6">
    <source>
        <dbReference type="ARBA" id="ARBA00022490"/>
    </source>
</evidence>
<reference evidence="14 15" key="1">
    <citation type="journal article" date="2018" name="Appl. Microbiol. Biotechnol.">
        <title>Co-cultivation of the strictly anaerobic methanogen Methanosarcina barkeri with aerobic methanotrophs in an oxygen-limited membrane bioreactor.</title>
        <authorList>
            <person name="In 't Zandt M.H."/>
            <person name="van den Bosch T.J.M."/>
            <person name="Rijkers R."/>
            <person name="van Kessel M.A.H.J."/>
            <person name="Jetten M.S.M."/>
            <person name="Welte C.U."/>
        </authorList>
    </citation>
    <scope>NUCLEOTIDE SEQUENCE [LARGE SCALE GENOMIC DNA]</scope>
    <source>
        <strain evidence="14 15">DSM 17706</strain>
    </source>
</reference>
<evidence type="ECO:0000256" key="13">
    <source>
        <dbReference type="HAMAP-Rule" id="MF_00158"/>
    </source>
</evidence>
<feature type="binding site" evidence="13">
    <location>
        <begin position="153"/>
        <end position="156"/>
    </location>
    <ligand>
        <name>ATP</name>
        <dbReference type="ChEBI" id="CHEBI:30616"/>
    </ligand>
</feature>
<dbReference type="HAMAP" id="MF_00158">
    <property type="entry name" value="PanC"/>
    <property type="match status" value="1"/>
</dbReference>
<feature type="binding site" evidence="13">
    <location>
        <position position="182"/>
    </location>
    <ligand>
        <name>ATP</name>
        <dbReference type="ChEBI" id="CHEBI:30616"/>
    </ligand>
</feature>
<keyword evidence="7 13" id="KW-0436">Ligase</keyword>
<comment type="subunit">
    <text evidence="13">Homodimer.</text>
</comment>
<evidence type="ECO:0000313" key="14">
    <source>
        <dbReference type="EMBL" id="PWB92847.1"/>
    </source>
</evidence>
<dbReference type="GO" id="GO:0005524">
    <property type="term" value="F:ATP binding"/>
    <property type="evidence" value="ECO:0007669"/>
    <property type="project" value="UniProtKB-KW"/>
</dbReference>
<dbReference type="NCBIfam" id="TIGR00018">
    <property type="entry name" value="panC"/>
    <property type="match status" value="1"/>
</dbReference>
<dbReference type="OrthoDB" id="9773087at2"/>
<feature type="binding site" evidence="13">
    <location>
        <begin position="190"/>
        <end position="193"/>
    </location>
    <ligand>
        <name>ATP</name>
        <dbReference type="ChEBI" id="CHEBI:30616"/>
    </ligand>
</feature>
<dbReference type="Gene3D" id="3.40.50.620">
    <property type="entry name" value="HUPs"/>
    <property type="match status" value="1"/>
</dbReference>
<evidence type="ECO:0000256" key="9">
    <source>
        <dbReference type="ARBA" id="ARBA00022741"/>
    </source>
</evidence>
<dbReference type="EMBL" id="PUIV01000034">
    <property type="protein sequence ID" value="PWB92847.1"/>
    <property type="molecule type" value="Genomic_DNA"/>
</dbReference>
<comment type="caution">
    <text evidence="14">The sequence shown here is derived from an EMBL/GenBank/DDBJ whole genome shotgun (WGS) entry which is preliminary data.</text>
</comment>
<dbReference type="AlphaFoldDB" id="A0A2U1SMK8"/>
<keyword evidence="6 13" id="KW-0963">Cytoplasm</keyword>
<keyword evidence="10 13" id="KW-0067">ATP-binding</keyword>
<evidence type="ECO:0000256" key="3">
    <source>
        <dbReference type="ARBA" id="ARBA00009256"/>
    </source>
</evidence>
<dbReference type="Proteomes" id="UP000245137">
    <property type="component" value="Unassembled WGS sequence"/>
</dbReference>
<dbReference type="InterPro" id="IPR004821">
    <property type="entry name" value="Cyt_trans-like"/>
</dbReference>
<name>A0A2U1SMK8_METSR</name>
<dbReference type="GO" id="GO:0005829">
    <property type="term" value="C:cytosol"/>
    <property type="evidence" value="ECO:0007669"/>
    <property type="project" value="TreeGrafter"/>
</dbReference>
<evidence type="ECO:0000256" key="7">
    <source>
        <dbReference type="ARBA" id="ARBA00022598"/>
    </source>
</evidence>
<feature type="binding site" evidence="13">
    <location>
        <begin position="35"/>
        <end position="42"/>
    </location>
    <ligand>
        <name>ATP</name>
        <dbReference type="ChEBI" id="CHEBI:30616"/>
    </ligand>
</feature>
<dbReference type="SUPFAM" id="SSF52374">
    <property type="entry name" value="Nucleotidylyl transferase"/>
    <property type="match status" value="1"/>
</dbReference>
<feature type="binding site" evidence="13">
    <location>
        <position position="66"/>
    </location>
    <ligand>
        <name>beta-alanine</name>
        <dbReference type="ChEBI" id="CHEBI:57966"/>
    </ligand>
</feature>
<evidence type="ECO:0000256" key="5">
    <source>
        <dbReference type="ARBA" id="ARBA00014155"/>
    </source>
</evidence>
<dbReference type="NCBIfam" id="TIGR00125">
    <property type="entry name" value="cyt_tran_rel"/>
    <property type="match status" value="1"/>
</dbReference>
<evidence type="ECO:0000256" key="1">
    <source>
        <dbReference type="ARBA" id="ARBA00004496"/>
    </source>
</evidence>
<comment type="function">
    <text evidence="12 13">Catalyzes the condensation of pantoate with beta-alanine in an ATP-dependent reaction via a pantoyl-adenylate intermediate.</text>
</comment>
<dbReference type="InterPro" id="IPR003721">
    <property type="entry name" value="Pantoate_ligase"/>
</dbReference>
<comment type="pathway">
    <text evidence="2 13">Cofactor biosynthesis; (R)-pantothenate biosynthesis; (R)-pantothenate from (R)-pantoate and beta-alanine: step 1/1.</text>
</comment>
<gene>
    <name evidence="13" type="primary">panC</name>
    <name evidence="14" type="ORF">C5689_15925</name>
</gene>
<evidence type="ECO:0000256" key="10">
    <source>
        <dbReference type="ARBA" id="ARBA00022840"/>
    </source>
</evidence>
<keyword evidence="8 13" id="KW-0566">Pantothenate biosynthesis</keyword>
<evidence type="ECO:0000256" key="11">
    <source>
        <dbReference type="ARBA" id="ARBA00048258"/>
    </source>
</evidence>
<sequence length="288" mass="31592">MSAFFVPTVHTLAELRERVAQWRARGERVGFVPTMGALHEGHLSLVEEARRRARRVLVSVFVNPTQFGAGEDFDRYPRTLADDVEKLANVAADLCYAPAVEEMYPPGFSTTVAVGGPAVADLEDHFRPTHFSGVALVVAKLLNQADCDVAVFGEKDYQQLLVIKRLARDLDLRAEIVGAPTLREADGLAMSSRNIYLTAEERRIAPVLHRALTEAARRIADGEPIGHVMGEAREQVAAEGFLIDYLEARHAETLARVARRHDGPIRLLGAAKLGATRLIDNIAVESAQ</sequence>
<dbReference type="FunFam" id="3.40.50.620:FF:000114">
    <property type="entry name" value="Pantothenate synthetase"/>
    <property type="match status" value="1"/>
</dbReference>
<keyword evidence="15" id="KW-1185">Reference proteome</keyword>